<evidence type="ECO:0000256" key="14">
    <source>
        <dbReference type="ARBA" id="ARBA00047436"/>
    </source>
</evidence>
<comment type="pathway">
    <text evidence="2 16 17">Pyrimidine metabolism; UMP biosynthesis via salvage pathway; UMP from uridine: step 1/1.</text>
</comment>
<evidence type="ECO:0000256" key="7">
    <source>
        <dbReference type="ARBA" id="ARBA00022490"/>
    </source>
</evidence>
<dbReference type="Proteomes" id="UP001155010">
    <property type="component" value="Unassembled WGS sequence"/>
</dbReference>
<dbReference type="EMBL" id="JANUAE010000003">
    <property type="protein sequence ID" value="MCS3709598.1"/>
    <property type="molecule type" value="Genomic_DNA"/>
</dbReference>
<dbReference type="EC" id="2.7.1.48" evidence="5 16"/>
<evidence type="ECO:0000313" key="24">
    <source>
        <dbReference type="Proteomes" id="UP001155010"/>
    </source>
</evidence>
<dbReference type="CDD" id="cd02023">
    <property type="entry name" value="UMPK"/>
    <property type="match status" value="1"/>
</dbReference>
<evidence type="ECO:0000256" key="17">
    <source>
        <dbReference type="RuleBase" id="RU003825"/>
    </source>
</evidence>
<dbReference type="SMART" id="SM00382">
    <property type="entry name" value="AAA"/>
    <property type="match status" value="1"/>
</dbReference>
<dbReference type="InterPro" id="IPR026008">
    <property type="entry name" value="Uridine_kinase"/>
</dbReference>
<dbReference type="OMA" id="TVKPMHE"/>
<keyword evidence="10 16" id="KW-0418">Kinase</keyword>
<dbReference type="Proteomes" id="UP001155040">
    <property type="component" value="Unassembled WGS sequence"/>
</dbReference>
<evidence type="ECO:0000259" key="18">
    <source>
        <dbReference type="SMART" id="SM00382"/>
    </source>
</evidence>
<dbReference type="EMBL" id="JANTZM010000008">
    <property type="protein sequence ID" value="MCS4157877.1"/>
    <property type="molecule type" value="Genomic_DNA"/>
</dbReference>
<organism evidence="21 24">
    <name type="scientific">Salinibacter ruber</name>
    <dbReference type="NCBI Taxonomy" id="146919"/>
    <lineage>
        <taxon>Bacteria</taxon>
        <taxon>Pseudomonadati</taxon>
        <taxon>Rhodothermota</taxon>
        <taxon>Rhodothermia</taxon>
        <taxon>Rhodothermales</taxon>
        <taxon>Salinibacteraceae</taxon>
        <taxon>Salinibacter</taxon>
    </lineage>
</organism>
<dbReference type="GO" id="GO:0004849">
    <property type="term" value="F:uridine kinase activity"/>
    <property type="evidence" value="ECO:0007669"/>
    <property type="project" value="UniProtKB-UniRule"/>
</dbReference>
<evidence type="ECO:0000313" key="19">
    <source>
        <dbReference type="EMBL" id="MCS3678244.1"/>
    </source>
</evidence>
<evidence type="ECO:0000256" key="4">
    <source>
        <dbReference type="ARBA" id="ARBA00005408"/>
    </source>
</evidence>
<dbReference type="Proteomes" id="UP001155057">
    <property type="component" value="Unassembled WGS sequence"/>
</dbReference>
<keyword evidence="7 16" id="KW-0963">Cytoplasm</keyword>
<evidence type="ECO:0000313" key="20">
    <source>
        <dbReference type="EMBL" id="MCS3709598.1"/>
    </source>
</evidence>
<evidence type="ECO:0000256" key="8">
    <source>
        <dbReference type="ARBA" id="ARBA00022679"/>
    </source>
</evidence>
<dbReference type="InterPro" id="IPR003593">
    <property type="entry name" value="AAA+_ATPase"/>
</dbReference>
<dbReference type="Proteomes" id="UP001155027">
    <property type="component" value="Unassembled WGS sequence"/>
</dbReference>
<evidence type="ECO:0000313" key="21">
    <source>
        <dbReference type="EMBL" id="MCS3950999.1"/>
    </source>
</evidence>
<dbReference type="Proteomes" id="UP001155110">
    <property type="component" value="Unassembled WGS sequence"/>
</dbReference>
<dbReference type="Pfam" id="PF00485">
    <property type="entry name" value="PRK"/>
    <property type="match status" value="1"/>
</dbReference>
<feature type="binding site" evidence="16">
    <location>
        <begin position="20"/>
        <end position="27"/>
    </location>
    <ligand>
        <name>ATP</name>
        <dbReference type="ChEBI" id="CHEBI:30616"/>
    </ligand>
</feature>
<dbReference type="GO" id="GO:0044206">
    <property type="term" value="P:UMP salvage"/>
    <property type="evidence" value="ECO:0007669"/>
    <property type="project" value="UniProtKB-UniRule"/>
</dbReference>
<dbReference type="PANTHER" id="PTHR10285">
    <property type="entry name" value="URIDINE KINASE"/>
    <property type="match status" value="1"/>
</dbReference>
<evidence type="ECO:0000256" key="2">
    <source>
        <dbReference type="ARBA" id="ARBA00004690"/>
    </source>
</evidence>
<evidence type="ECO:0000256" key="9">
    <source>
        <dbReference type="ARBA" id="ARBA00022741"/>
    </source>
</evidence>
<dbReference type="GO" id="GO:0044211">
    <property type="term" value="P:CTP salvage"/>
    <property type="evidence" value="ECO:0007669"/>
    <property type="project" value="UniProtKB-UniRule"/>
</dbReference>
<dbReference type="InterPro" id="IPR006083">
    <property type="entry name" value="PRK/URK"/>
</dbReference>
<comment type="catalytic activity">
    <reaction evidence="14 17">
        <text>cytidine + ATP = CMP + ADP + H(+)</text>
        <dbReference type="Rhea" id="RHEA:24674"/>
        <dbReference type="ChEBI" id="CHEBI:15378"/>
        <dbReference type="ChEBI" id="CHEBI:17562"/>
        <dbReference type="ChEBI" id="CHEBI:30616"/>
        <dbReference type="ChEBI" id="CHEBI:60377"/>
        <dbReference type="ChEBI" id="CHEBI:456216"/>
        <dbReference type="EC" id="2.7.1.48"/>
    </reaction>
</comment>
<comment type="catalytic activity">
    <reaction evidence="15 16 17">
        <text>uridine + ATP = UMP + ADP + H(+)</text>
        <dbReference type="Rhea" id="RHEA:16825"/>
        <dbReference type="ChEBI" id="CHEBI:15378"/>
        <dbReference type="ChEBI" id="CHEBI:16704"/>
        <dbReference type="ChEBI" id="CHEBI:30616"/>
        <dbReference type="ChEBI" id="CHEBI:57865"/>
        <dbReference type="ChEBI" id="CHEBI:456216"/>
        <dbReference type="EC" id="2.7.1.48"/>
    </reaction>
</comment>
<evidence type="ECO:0000256" key="1">
    <source>
        <dbReference type="ARBA" id="ARBA00004496"/>
    </source>
</evidence>
<dbReference type="NCBIfam" id="NF004018">
    <property type="entry name" value="PRK05480.1"/>
    <property type="match status" value="1"/>
</dbReference>
<dbReference type="NCBIfam" id="TIGR00235">
    <property type="entry name" value="udk"/>
    <property type="match status" value="1"/>
</dbReference>
<dbReference type="HAMAP" id="MF_00551">
    <property type="entry name" value="Uridine_kinase"/>
    <property type="match status" value="1"/>
</dbReference>
<comment type="subcellular location">
    <subcellularLocation>
        <location evidence="1 16 17">Cytoplasm</location>
    </subcellularLocation>
</comment>
<dbReference type="GO" id="GO:0005737">
    <property type="term" value="C:cytoplasm"/>
    <property type="evidence" value="ECO:0007669"/>
    <property type="project" value="UniProtKB-SubCell"/>
</dbReference>
<evidence type="ECO:0000256" key="13">
    <source>
        <dbReference type="ARBA" id="ARBA00031452"/>
    </source>
</evidence>
<dbReference type="PRINTS" id="PR00988">
    <property type="entry name" value="URIDINKINASE"/>
</dbReference>
<reference evidence="21" key="1">
    <citation type="submission" date="2022-08" db="EMBL/GenBank/DDBJ databases">
        <title>Genomic Encyclopedia of Type Strains, Phase V (KMG-V): Genome sequencing to study the core and pangenomes of soil and plant-associated prokaryotes.</title>
        <authorList>
            <person name="Whitman W."/>
        </authorList>
    </citation>
    <scope>NUCLEOTIDE SEQUENCE</scope>
    <source>
        <strain evidence="19">0</strain>
        <strain evidence="21">SP2017</strain>
        <strain evidence="23">SP3002</strain>
        <strain evidence="22">SP3012</strain>
        <strain evidence="20">SP3049</strain>
    </source>
</reference>
<gene>
    <name evidence="16" type="primary">udk</name>
    <name evidence="20" type="ORF">GGP61_001201</name>
    <name evidence="19" type="ORF">GGP71_002174</name>
    <name evidence="21" type="ORF">GGP83_000940</name>
    <name evidence="23" type="ORF">GGP99_001844</name>
    <name evidence="22" type="ORF">GGQ01_000590</name>
</gene>
<dbReference type="InterPro" id="IPR027417">
    <property type="entry name" value="P-loop_NTPase"/>
</dbReference>
<dbReference type="GO" id="GO:0005524">
    <property type="term" value="F:ATP binding"/>
    <property type="evidence" value="ECO:0007669"/>
    <property type="project" value="UniProtKB-UniRule"/>
</dbReference>
<evidence type="ECO:0000256" key="5">
    <source>
        <dbReference type="ARBA" id="ARBA00012137"/>
    </source>
</evidence>
<keyword evidence="11 16" id="KW-0067">ATP-binding</keyword>
<dbReference type="InterPro" id="IPR000764">
    <property type="entry name" value="Uridine_kinase-like"/>
</dbReference>
<dbReference type="SUPFAM" id="SSF52540">
    <property type="entry name" value="P-loop containing nucleoside triphosphate hydrolases"/>
    <property type="match status" value="1"/>
</dbReference>
<proteinExistence type="inferred from homology"/>
<evidence type="ECO:0000256" key="12">
    <source>
        <dbReference type="ARBA" id="ARBA00030641"/>
    </source>
</evidence>
<evidence type="ECO:0000313" key="22">
    <source>
        <dbReference type="EMBL" id="MCS4035542.1"/>
    </source>
</evidence>
<comment type="pathway">
    <text evidence="3 16 17">Pyrimidine metabolism; CTP biosynthesis via salvage pathway; CTP from cytidine: step 1/3.</text>
</comment>
<evidence type="ECO:0000256" key="10">
    <source>
        <dbReference type="ARBA" id="ARBA00022777"/>
    </source>
</evidence>
<evidence type="ECO:0000256" key="16">
    <source>
        <dbReference type="HAMAP-Rule" id="MF_00551"/>
    </source>
</evidence>
<keyword evidence="9 16" id="KW-0547">Nucleotide-binding</keyword>
<evidence type="ECO:0000256" key="15">
    <source>
        <dbReference type="ARBA" id="ARBA00048909"/>
    </source>
</evidence>
<evidence type="ECO:0000313" key="23">
    <source>
        <dbReference type="EMBL" id="MCS4157877.1"/>
    </source>
</evidence>
<evidence type="ECO:0000256" key="11">
    <source>
        <dbReference type="ARBA" id="ARBA00022840"/>
    </source>
</evidence>
<comment type="caution">
    <text evidence="21">The sequence shown here is derived from an EMBL/GenBank/DDBJ whole genome shotgun (WGS) entry which is preliminary data.</text>
</comment>
<dbReference type="EMBL" id="JANUAU010000006">
    <property type="protein sequence ID" value="MCS3678244.1"/>
    <property type="molecule type" value="Genomic_DNA"/>
</dbReference>
<dbReference type="EMBL" id="JANUBB010000003">
    <property type="protein sequence ID" value="MCS3950999.1"/>
    <property type="molecule type" value="Genomic_DNA"/>
</dbReference>
<dbReference type="RefSeq" id="WP_011403303.1">
    <property type="nucleotide sequence ID" value="NZ_CALTRY010000002.1"/>
</dbReference>
<protein>
    <recommendedName>
        <fullName evidence="6 16">Uridine kinase</fullName>
        <ecNumber evidence="5 16">2.7.1.48</ecNumber>
    </recommendedName>
    <alternativeName>
        <fullName evidence="12 16">Cytidine monophosphokinase</fullName>
    </alternativeName>
    <alternativeName>
        <fullName evidence="13 16">Uridine monophosphokinase</fullName>
    </alternativeName>
</protein>
<comment type="similarity">
    <text evidence="4 16 17">Belongs to the uridine kinase family.</text>
</comment>
<evidence type="ECO:0000256" key="6">
    <source>
        <dbReference type="ARBA" id="ARBA00021478"/>
    </source>
</evidence>
<keyword evidence="8 16" id="KW-0808">Transferase</keyword>
<accession>A0A840DDT2</accession>
<name>A0A840DDT2_9BACT</name>
<dbReference type="Gene3D" id="3.40.50.300">
    <property type="entry name" value="P-loop containing nucleotide triphosphate hydrolases"/>
    <property type="match status" value="1"/>
</dbReference>
<dbReference type="AlphaFoldDB" id="A0A840DDT2"/>
<dbReference type="GeneID" id="83727445"/>
<sequence length="223" mass="25577">MPAPRAPMPMNPPVVIGIAGGSGSGKTTVLNHILEEFGSDPIAILDHDAYYHDLSHLSREKRAQFNFDHPDALETSLMREHLDRLIEGEAIEKPVYDFTTHTRREETETVEPRPVIIIEGILVLAESALEERMDIKIYVDAADDIRLMRRIRRDMQERDRSIEGILRQYERTVRPMHLEFVEPSKREADIIIPRGGHNEVAIQMVMSRIQELLRLVEQGTLQA</sequence>
<dbReference type="EMBL" id="JANUBF010000003">
    <property type="protein sequence ID" value="MCS4035542.1"/>
    <property type="molecule type" value="Genomic_DNA"/>
</dbReference>
<evidence type="ECO:0000256" key="3">
    <source>
        <dbReference type="ARBA" id="ARBA00004784"/>
    </source>
</evidence>
<feature type="domain" description="AAA+ ATPase" evidence="18">
    <location>
        <begin position="12"/>
        <end position="163"/>
    </location>
</feature>